<proteinExistence type="predicted"/>
<keyword evidence="2" id="KW-0732">Signal</keyword>
<reference evidence="4" key="1">
    <citation type="submission" date="2020-04" db="EMBL/GenBank/DDBJ databases">
        <title>Ralstonia solanacearum UW576, UW763, UW773, and UW774.</title>
        <authorList>
            <person name="Steidl O."/>
            <person name="Truchon A."/>
            <person name="Allen C."/>
        </authorList>
    </citation>
    <scope>NUCLEOTIDE SEQUENCE [LARGE SCALE GENOMIC DNA]</scope>
    <source>
        <strain evidence="4">UW774</strain>
        <plasmid evidence="4">pUW774mp</plasmid>
    </source>
</reference>
<feature type="chain" id="PRO_5041687933" evidence="2">
    <location>
        <begin position="26"/>
        <end position="112"/>
    </location>
</feature>
<feature type="signal peptide" evidence="2">
    <location>
        <begin position="1"/>
        <end position="25"/>
    </location>
</feature>
<protein>
    <submittedName>
        <fullName evidence="3">Uncharacterized protein</fullName>
    </submittedName>
</protein>
<name>A0AA92K565_RALSL</name>
<evidence type="ECO:0000256" key="1">
    <source>
        <dbReference type="SAM" id="MobiDB-lite"/>
    </source>
</evidence>
<dbReference type="PROSITE" id="PS51257">
    <property type="entry name" value="PROKAR_LIPOPROTEIN"/>
    <property type="match status" value="1"/>
</dbReference>
<evidence type="ECO:0000256" key="2">
    <source>
        <dbReference type="SAM" id="SignalP"/>
    </source>
</evidence>
<geneLocation type="plasmid" evidence="3 4">
    <name>pUW774mp</name>
</geneLocation>
<evidence type="ECO:0000313" key="4">
    <source>
        <dbReference type="Proteomes" id="UP000593970"/>
    </source>
</evidence>
<feature type="compositionally biased region" description="Basic and acidic residues" evidence="1">
    <location>
        <begin position="40"/>
        <end position="67"/>
    </location>
</feature>
<dbReference type="EMBL" id="CP051170">
    <property type="protein sequence ID" value="QOK98736.1"/>
    <property type="molecule type" value="Genomic_DNA"/>
</dbReference>
<accession>A0AA92K565</accession>
<organism evidence="3 4">
    <name type="scientific">Ralstonia solanacearum</name>
    <name type="common">Pseudomonas solanacearum</name>
    <dbReference type="NCBI Taxonomy" id="305"/>
    <lineage>
        <taxon>Bacteria</taxon>
        <taxon>Pseudomonadati</taxon>
        <taxon>Pseudomonadota</taxon>
        <taxon>Betaproteobacteria</taxon>
        <taxon>Burkholderiales</taxon>
        <taxon>Burkholderiaceae</taxon>
        <taxon>Ralstonia</taxon>
        <taxon>Ralstonia solanacearum species complex</taxon>
    </lineage>
</organism>
<evidence type="ECO:0000313" key="3">
    <source>
        <dbReference type="EMBL" id="QOK98736.1"/>
    </source>
</evidence>
<dbReference type="Proteomes" id="UP000593970">
    <property type="component" value="Plasmid pUW774mp"/>
</dbReference>
<sequence>MSVRRNCLLPLAAAAAFLACGAATAASVSTQALSPLQAHGARDPYTDGARGARDPYTDGARGTRDPYTDGGAQAEATLQASVGPRDPYSDGGMSGSGAPRDRDPYTDGAQAA</sequence>
<feature type="region of interest" description="Disordered" evidence="1">
    <location>
        <begin position="33"/>
        <end position="112"/>
    </location>
</feature>
<keyword evidence="3" id="KW-0614">Plasmid</keyword>
<dbReference type="AlphaFoldDB" id="A0AA92K565"/>
<gene>
    <name evidence="3" type="ORF">HF909_20105</name>
</gene>